<feature type="domain" description="FHA" evidence="2">
    <location>
        <begin position="52"/>
        <end position="103"/>
    </location>
</feature>
<dbReference type="InterPro" id="IPR008984">
    <property type="entry name" value="SMAD_FHA_dom_sf"/>
</dbReference>
<organism evidence="3 4">
    <name type="scientific">Coemansia javaensis</name>
    <dbReference type="NCBI Taxonomy" id="2761396"/>
    <lineage>
        <taxon>Eukaryota</taxon>
        <taxon>Fungi</taxon>
        <taxon>Fungi incertae sedis</taxon>
        <taxon>Zoopagomycota</taxon>
        <taxon>Kickxellomycotina</taxon>
        <taxon>Kickxellomycetes</taxon>
        <taxon>Kickxellales</taxon>
        <taxon>Kickxellaceae</taxon>
        <taxon>Coemansia</taxon>
    </lineage>
</organism>
<dbReference type="OrthoDB" id="5348546at2759"/>
<dbReference type="Gene3D" id="2.60.200.20">
    <property type="match status" value="1"/>
</dbReference>
<dbReference type="SUPFAM" id="SSF49879">
    <property type="entry name" value="SMAD/FHA domain"/>
    <property type="match status" value="1"/>
</dbReference>
<evidence type="ECO:0000313" key="4">
    <source>
        <dbReference type="Proteomes" id="UP001140217"/>
    </source>
</evidence>
<feature type="region of interest" description="Disordered" evidence="1">
    <location>
        <begin position="255"/>
        <end position="312"/>
    </location>
</feature>
<dbReference type="AlphaFoldDB" id="A0A9W8HEM2"/>
<feature type="compositionally biased region" description="Low complexity" evidence="1">
    <location>
        <begin position="302"/>
        <end position="312"/>
    </location>
</feature>
<dbReference type="SMART" id="SM00240">
    <property type="entry name" value="FHA"/>
    <property type="match status" value="1"/>
</dbReference>
<proteinExistence type="predicted"/>
<name>A0A9W8HEM2_9FUNG</name>
<accession>A0A9W8HEM2</accession>
<reference evidence="3" key="1">
    <citation type="submission" date="2022-07" db="EMBL/GenBank/DDBJ databases">
        <title>Phylogenomic reconstructions and comparative analyses of Kickxellomycotina fungi.</title>
        <authorList>
            <person name="Reynolds N.K."/>
            <person name="Stajich J.E."/>
            <person name="Barry K."/>
            <person name="Grigoriev I.V."/>
            <person name="Crous P."/>
            <person name="Smith M.E."/>
        </authorList>
    </citation>
    <scope>NUCLEOTIDE SEQUENCE</scope>
    <source>
        <strain evidence="3">NBRC 105414</strain>
    </source>
</reference>
<dbReference type="EMBL" id="JANBUL010000042">
    <property type="protein sequence ID" value="KAJ2783678.1"/>
    <property type="molecule type" value="Genomic_DNA"/>
</dbReference>
<dbReference type="PROSITE" id="PS50006">
    <property type="entry name" value="FHA_DOMAIN"/>
    <property type="match status" value="1"/>
</dbReference>
<sequence>MEAMAMVDAHSGDPGRADQAAAGAECARPADVADWRQMLATKVVVGLSGRTVSIGRSGESMVQIGAGTTTVSRRHAEIACVGGERYELRVLGLNGVRVNGRLHARGACVELRSEDELNFIGIRYRFRVPAASEASAEPAASGLSAVPAAEAEDWWPEPMRKRLAGADGRVAGPLPKRARVLAEGTSELCRSSADTLVGSSEAGMVLGAEAKQALDDLPPSSPPPMHALPGFFGAASDDECADDLPDAIDIECMTPMPLPSEDAAPEPKKSRAQPAKENVAPAKGGAKGAAKARRPRGEQARAGRGARGAPAGEADDAMMASLRELLGIVDPSECLADSIDCETEEFLRTQPAEPVELAAGLGLADVVVETMVFSARTSHTISDLLRDIAKMEGHEGPARNWRHHLTRTLFHTRCFGRVERRVKDASDRRAEDRWYYDAARDDCAERRANFGGLARTARRCTLRDTQYFFKQVPKLPAFRYR</sequence>
<protein>
    <recommendedName>
        <fullName evidence="2">FHA domain-containing protein</fullName>
    </recommendedName>
</protein>
<dbReference type="InterPro" id="IPR000253">
    <property type="entry name" value="FHA_dom"/>
</dbReference>
<dbReference type="Proteomes" id="UP001140217">
    <property type="component" value="Unassembled WGS sequence"/>
</dbReference>
<keyword evidence="4" id="KW-1185">Reference proteome</keyword>
<dbReference type="CDD" id="cd00060">
    <property type="entry name" value="FHA"/>
    <property type="match status" value="1"/>
</dbReference>
<evidence type="ECO:0000313" key="3">
    <source>
        <dbReference type="EMBL" id="KAJ2783678.1"/>
    </source>
</evidence>
<evidence type="ECO:0000259" key="2">
    <source>
        <dbReference type="PROSITE" id="PS50006"/>
    </source>
</evidence>
<gene>
    <name evidence="3" type="ORF">H4R18_001588</name>
</gene>
<dbReference type="Pfam" id="PF00498">
    <property type="entry name" value="FHA"/>
    <property type="match status" value="1"/>
</dbReference>
<evidence type="ECO:0000256" key="1">
    <source>
        <dbReference type="SAM" id="MobiDB-lite"/>
    </source>
</evidence>
<comment type="caution">
    <text evidence="3">The sequence shown here is derived from an EMBL/GenBank/DDBJ whole genome shotgun (WGS) entry which is preliminary data.</text>
</comment>